<dbReference type="SUPFAM" id="SSF56219">
    <property type="entry name" value="DNase I-like"/>
    <property type="match status" value="1"/>
</dbReference>
<proteinExistence type="predicted"/>
<evidence type="ECO:0000313" key="2">
    <source>
        <dbReference type="EMBL" id="PAV21533.1"/>
    </source>
</evidence>
<evidence type="ECO:0000259" key="1">
    <source>
        <dbReference type="Pfam" id="PF14529"/>
    </source>
</evidence>
<dbReference type="Pfam" id="PF14529">
    <property type="entry name" value="Exo_endo_phos_2"/>
    <property type="match status" value="1"/>
</dbReference>
<keyword evidence="3" id="KW-1185">Reference proteome</keyword>
<comment type="caution">
    <text evidence="2">The sequence shown here is derived from an EMBL/GenBank/DDBJ whole genome shotgun (WGS) entry which is preliminary data.</text>
</comment>
<keyword evidence="2" id="KW-0255">Endonuclease</keyword>
<name>A0A286UPL2_9AGAM</name>
<reference evidence="2 3" key="1">
    <citation type="journal article" date="2017" name="Mol. Ecol.">
        <title>Comparative and population genomic landscape of Phellinus noxius: A hypervariable fungus causing root rot in trees.</title>
        <authorList>
            <person name="Chung C.L."/>
            <person name="Lee T.J."/>
            <person name="Akiba M."/>
            <person name="Lee H.H."/>
            <person name="Kuo T.H."/>
            <person name="Liu D."/>
            <person name="Ke H.M."/>
            <person name="Yokoi T."/>
            <person name="Roa M.B."/>
            <person name="Lu M.J."/>
            <person name="Chang Y.Y."/>
            <person name="Ann P.J."/>
            <person name="Tsai J.N."/>
            <person name="Chen C.Y."/>
            <person name="Tzean S.S."/>
            <person name="Ota Y."/>
            <person name="Hattori T."/>
            <person name="Sahashi N."/>
            <person name="Liou R.F."/>
            <person name="Kikuchi T."/>
            <person name="Tsai I.J."/>
        </authorList>
    </citation>
    <scope>NUCLEOTIDE SEQUENCE [LARGE SCALE GENOMIC DNA]</scope>
    <source>
        <strain evidence="2 3">FFPRI411160</strain>
    </source>
</reference>
<feature type="domain" description="Endonuclease/exonuclease/phosphatase" evidence="1">
    <location>
        <begin position="126"/>
        <end position="235"/>
    </location>
</feature>
<dbReference type="Gene3D" id="3.60.10.10">
    <property type="entry name" value="Endonuclease/exonuclease/phosphatase"/>
    <property type="match status" value="1"/>
</dbReference>
<dbReference type="OrthoDB" id="3261136at2759"/>
<dbReference type="AlphaFoldDB" id="A0A286UPL2"/>
<dbReference type="InterPro" id="IPR036691">
    <property type="entry name" value="Endo/exonu/phosph_ase_sf"/>
</dbReference>
<dbReference type="STRING" id="2282107.A0A286UPL2"/>
<keyword evidence="2" id="KW-0378">Hydrolase</keyword>
<dbReference type="Proteomes" id="UP000217199">
    <property type="component" value="Unassembled WGS sequence"/>
</dbReference>
<sequence>MNSHNKDYIICRQVNVARSPQDWEFLISSAQPPADFLIVQEPPWVKIGSQPSHNNPAGTLIWGLPNSGDYHSFLPPSTTPTEDDRPLVATLASKRFNLRDIQVHPELSLSKFLLSISVNFGAIHLFISNIYNPVHTPNIPPEVMPDLKLASYTATDTPHNWILAGDFNRHHWLWSPLNIPQLEREQGQADTLVDAISKLGLTILTEPGVTTRRGRKGQHNSTLDLILSSQGALDLILESPDPYFSPLLATDHAVSDWSLALNPREDQTSRIPKLQEDKTKDFEAALAINCRELGNRPIHNLSDLDKLALDLHQAILHAYKSTHNPPKKRAFKFDPKPWWNEQCRDLSAKLCAEDLSEQAALKLLAARKIAIRHAKRVWSNNFLEQASPDNIWHMAKMGRGIRRTPTPALKTGDTMANDNQSKAELFCSTFFPPSPLLPAIPQINPRQLIECPNITRGEIDSALKTTSNTSAPGPSGIGYHLLKTV</sequence>
<gene>
    <name evidence="2" type="ORF">PNOK_0149000</name>
</gene>
<evidence type="ECO:0000313" key="3">
    <source>
        <dbReference type="Proteomes" id="UP000217199"/>
    </source>
</evidence>
<protein>
    <submittedName>
        <fullName evidence="2">Endonuclease reverse</fullName>
    </submittedName>
</protein>
<keyword evidence="2" id="KW-0540">Nuclease</keyword>
<accession>A0A286UPL2</accession>
<dbReference type="GO" id="GO:0004519">
    <property type="term" value="F:endonuclease activity"/>
    <property type="evidence" value="ECO:0007669"/>
    <property type="project" value="UniProtKB-KW"/>
</dbReference>
<organism evidence="2 3">
    <name type="scientific">Pyrrhoderma noxium</name>
    <dbReference type="NCBI Taxonomy" id="2282107"/>
    <lineage>
        <taxon>Eukaryota</taxon>
        <taxon>Fungi</taxon>
        <taxon>Dikarya</taxon>
        <taxon>Basidiomycota</taxon>
        <taxon>Agaricomycotina</taxon>
        <taxon>Agaricomycetes</taxon>
        <taxon>Hymenochaetales</taxon>
        <taxon>Hymenochaetaceae</taxon>
        <taxon>Pyrrhoderma</taxon>
    </lineage>
</organism>
<dbReference type="InParanoid" id="A0A286UPL2"/>
<dbReference type="EMBL" id="NBII01000002">
    <property type="protein sequence ID" value="PAV21533.1"/>
    <property type="molecule type" value="Genomic_DNA"/>
</dbReference>
<dbReference type="InterPro" id="IPR005135">
    <property type="entry name" value="Endo/exonuclease/phosphatase"/>
</dbReference>